<evidence type="ECO:0000313" key="3">
    <source>
        <dbReference type="EMBL" id="CAF0773556.1"/>
    </source>
</evidence>
<name>A0A813PTB1_9BILA</name>
<gene>
    <name evidence="4" type="ORF">JBS370_LOCUS14732</name>
    <name evidence="2" type="ORF">JXQ802_LOCUS2225</name>
    <name evidence="1" type="ORF">PYM288_LOCUS2304</name>
    <name evidence="3" type="ORF">ZHD862_LOCUS988</name>
</gene>
<comment type="caution">
    <text evidence="1">The sequence shown here is derived from an EMBL/GenBank/DDBJ whole genome shotgun (WGS) entry which is preliminary data.</text>
</comment>
<accession>A0A813PTB1</accession>
<reference evidence="1" key="1">
    <citation type="submission" date="2021-02" db="EMBL/GenBank/DDBJ databases">
        <authorList>
            <person name="Nowell W R."/>
        </authorList>
    </citation>
    <scope>NUCLEOTIDE SEQUENCE</scope>
</reference>
<dbReference type="Proteomes" id="UP000663854">
    <property type="component" value="Unassembled WGS sequence"/>
</dbReference>
<dbReference type="EMBL" id="CAJOBD010001352">
    <property type="protein sequence ID" value="CAF3790776.1"/>
    <property type="molecule type" value="Genomic_DNA"/>
</dbReference>
<dbReference type="Proteomes" id="UP000663864">
    <property type="component" value="Unassembled WGS sequence"/>
</dbReference>
<dbReference type="EMBL" id="CAJNOH010000015">
    <property type="protein sequence ID" value="CAF0755069.1"/>
    <property type="molecule type" value="Genomic_DNA"/>
</dbReference>
<keyword evidence="6" id="KW-1185">Reference proteome</keyword>
<protein>
    <submittedName>
        <fullName evidence="1">Uncharacterized protein</fullName>
    </submittedName>
</protein>
<organism evidence="1 5">
    <name type="scientific">Rotaria sordida</name>
    <dbReference type="NCBI Taxonomy" id="392033"/>
    <lineage>
        <taxon>Eukaryota</taxon>
        <taxon>Metazoa</taxon>
        <taxon>Spiralia</taxon>
        <taxon>Gnathifera</taxon>
        <taxon>Rotifera</taxon>
        <taxon>Eurotatoria</taxon>
        <taxon>Bdelloidea</taxon>
        <taxon>Philodinida</taxon>
        <taxon>Philodinidae</taxon>
        <taxon>Rotaria</taxon>
    </lineage>
</organism>
<evidence type="ECO:0000313" key="1">
    <source>
        <dbReference type="EMBL" id="CAF0755069.1"/>
    </source>
</evidence>
<dbReference type="AlphaFoldDB" id="A0A813PTB1"/>
<evidence type="ECO:0000313" key="6">
    <source>
        <dbReference type="Proteomes" id="UP000663870"/>
    </source>
</evidence>
<evidence type="ECO:0000313" key="5">
    <source>
        <dbReference type="Proteomes" id="UP000663854"/>
    </source>
</evidence>
<evidence type="ECO:0000313" key="4">
    <source>
        <dbReference type="EMBL" id="CAF3790776.1"/>
    </source>
</evidence>
<dbReference type="EMBL" id="CAJNOL010000027">
    <property type="protein sequence ID" value="CAF0761620.1"/>
    <property type="molecule type" value="Genomic_DNA"/>
</dbReference>
<dbReference type="Proteomes" id="UP000663870">
    <property type="component" value="Unassembled WGS sequence"/>
</dbReference>
<dbReference type="EMBL" id="CAJNOT010000016">
    <property type="protein sequence ID" value="CAF0773556.1"/>
    <property type="molecule type" value="Genomic_DNA"/>
</dbReference>
<sequence>MGNDKNFVESQDLPFRLIEIPIGSAPPALCSTNEKFHNYKKSYAPSIPLIRIDGYDDAPSSLVPLPPKIPQPYNTQPFLHIPQRRHLYELNSKTYPIKVNNYRKKIHKPKLSCCLIS</sequence>
<dbReference type="Proteomes" id="UP000663836">
    <property type="component" value="Unassembled WGS sequence"/>
</dbReference>
<proteinExistence type="predicted"/>
<evidence type="ECO:0000313" key="2">
    <source>
        <dbReference type="EMBL" id="CAF0761620.1"/>
    </source>
</evidence>